<dbReference type="AlphaFoldDB" id="A0A8T0WIK7"/>
<protein>
    <submittedName>
        <fullName evidence="2">Uncharacterized protein</fullName>
    </submittedName>
</protein>
<sequence>MLLLLNPPPALVGFTYGPLACRTPPASKSINGGRAESHSNFPLATVLLGRFRGRLLLPPLRRPPLLRRRTREGSPAPRRVELYSSRSRARSSCSPFPAANALSPSRILAPLPFFSVGGGDDGVGSGDGRGRRCSPSASMPDWGFCSPGLIHGGDVELVDFPAAEEARCVAFALIMGESGVDPIPCLGFGLRWVAGMSLGGGGVISVLRAGGFVAGAGLCFISAKGWELPVLPVCGIWIPAAGLAGGGGLLLLRFSPERMPMVFQRIGYGSVHLGRRLLRLYMCWFALVVAAGGSGGRRRAAVRWRRAAVRCDLAVNREEPGSNNDLQRSPCTFLLFSFVSRLLLYLGRGCTVIQI</sequence>
<evidence type="ECO:0000313" key="2">
    <source>
        <dbReference type="EMBL" id="KAG2649401.1"/>
    </source>
</evidence>
<dbReference type="Proteomes" id="UP000823388">
    <property type="component" value="Chromosome 1N"/>
</dbReference>
<dbReference type="EMBL" id="CM029038">
    <property type="protein sequence ID" value="KAG2649401.1"/>
    <property type="molecule type" value="Genomic_DNA"/>
</dbReference>
<proteinExistence type="predicted"/>
<feature type="transmembrane region" description="Helical" evidence="1">
    <location>
        <begin position="192"/>
        <end position="221"/>
    </location>
</feature>
<keyword evidence="1" id="KW-1133">Transmembrane helix</keyword>
<keyword evidence="3" id="KW-1185">Reference proteome</keyword>
<feature type="transmembrane region" description="Helical" evidence="1">
    <location>
        <begin position="278"/>
        <end position="296"/>
    </location>
</feature>
<feature type="transmembrane region" description="Helical" evidence="1">
    <location>
        <begin position="228"/>
        <end position="252"/>
    </location>
</feature>
<keyword evidence="1" id="KW-0812">Transmembrane</keyword>
<evidence type="ECO:0000256" key="1">
    <source>
        <dbReference type="SAM" id="Phobius"/>
    </source>
</evidence>
<reference evidence="2" key="1">
    <citation type="submission" date="2020-05" db="EMBL/GenBank/DDBJ databases">
        <title>WGS assembly of Panicum virgatum.</title>
        <authorList>
            <person name="Lovell J.T."/>
            <person name="Jenkins J."/>
            <person name="Shu S."/>
            <person name="Juenger T.E."/>
            <person name="Schmutz J."/>
        </authorList>
    </citation>
    <scope>NUCLEOTIDE SEQUENCE</scope>
    <source>
        <strain evidence="2">AP13</strain>
    </source>
</reference>
<comment type="caution">
    <text evidence="2">The sequence shown here is derived from an EMBL/GenBank/DDBJ whole genome shotgun (WGS) entry which is preliminary data.</text>
</comment>
<gene>
    <name evidence="2" type="ORF">PVAP13_1NG108644</name>
</gene>
<name>A0A8T0WIK7_PANVG</name>
<accession>A0A8T0WIK7</accession>
<keyword evidence="1" id="KW-0472">Membrane</keyword>
<evidence type="ECO:0000313" key="3">
    <source>
        <dbReference type="Proteomes" id="UP000823388"/>
    </source>
</evidence>
<organism evidence="2 3">
    <name type="scientific">Panicum virgatum</name>
    <name type="common">Blackwell switchgrass</name>
    <dbReference type="NCBI Taxonomy" id="38727"/>
    <lineage>
        <taxon>Eukaryota</taxon>
        <taxon>Viridiplantae</taxon>
        <taxon>Streptophyta</taxon>
        <taxon>Embryophyta</taxon>
        <taxon>Tracheophyta</taxon>
        <taxon>Spermatophyta</taxon>
        <taxon>Magnoliopsida</taxon>
        <taxon>Liliopsida</taxon>
        <taxon>Poales</taxon>
        <taxon>Poaceae</taxon>
        <taxon>PACMAD clade</taxon>
        <taxon>Panicoideae</taxon>
        <taxon>Panicodae</taxon>
        <taxon>Paniceae</taxon>
        <taxon>Panicinae</taxon>
        <taxon>Panicum</taxon>
        <taxon>Panicum sect. Hiantes</taxon>
    </lineage>
</organism>